<evidence type="ECO:0000256" key="3">
    <source>
        <dbReference type="ARBA" id="ARBA00023027"/>
    </source>
</evidence>
<dbReference type="RefSeq" id="WP_092907170.1">
    <property type="nucleotide sequence ID" value="NZ_FOZS01000004.1"/>
</dbReference>
<feature type="domain" description="D-isomer specific 2-hydroxyacid dehydrogenase catalytic" evidence="5">
    <location>
        <begin position="41"/>
        <end position="331"/>
    </location>
</feature>
<dbReference type="InterPro" id="IPR050857">
    <property type="entry name" value="D-2-hydroxyacid_DH"/>
</dbReference>
<evidence type="ECO:0000256" key="1">
    <source>
        <dbReference type="ARBA" id="ARBA00005854"/>
    </source>
</evidence>
<proteinExistence type="inferred from homology"/>
<dbReference type="Pfam" id="PF02826">
    <property type="entry name" value="2-Hacid_dh_C"/>
    <property type="match status" value="1"/>
</dbReference>
<dbReference type="InterPro" id="IPR036291">
    <property type="entry name" value="NAD(P)-bd_dom_sf"/>
</dbReference>
<evidence type="ECO:0000313" key="7">
    <source>
        <dbReference type="EMBL" id="SFT01582.1"/>
    </source>
</evidence>
<evidence type="ECO:0000259" key="5">
    <source>
        <dbReference type="Pfam" id="PF00389"/>
    </source>
</evidence>
<dbReference type="InterPro" id="IPR006140">
    <property type="entry name" value="D-isomer_DH_NAD-bd"/>
</dbReference>
<dbReference type="PANTHER" id="PTHR42789">
    <property type="entry name" value="D-ISOMER SPECIFIC 2-HYDROXYACID DEHYDROGENASE FAMILY PROTEIN (AFU_ORTHOLOGUE AFUA_6G10090)"/>
    <property type="match status" value="1"/>
</dbReference>
<dbReference type="GO" id="GO:0003714">
    <property type="term" value="F:transcription corepressor activity"/>
    <property type="evidence" value="ECO:0007669"/>
    <property type="project" value="InterPro"/>
</dbReference>
<dbReference type="CDD" id="cd05299">
    <property type="entry name" value="CtBP_dh"/>
    <property type="match status" value="1"/>
</dbReference>
<dbReference type="SUPFAM" id="SSF51735">
    <property type="entry name" value="NAD(P)-binding Rossmann-fold domains"/>
    <property type="match status" value="1"/>
</dbReference>
<keyword evidence="8" id="KW-1185">Reference proteome</keyword>
<dbReference type="InterPro" id="IPR043322">
    <property type="entry name" value="CtBP"/>
</dbReference>
<dbReference type="SUPFAM" id="SSF52283">
    <property type="entry name" value="Formate/glycerate dehydrogenase catalytic domain-like"/>
    <property type="match status" value="1"/>
</dbReference>
<dbReference type="AlphaFoldDB" id="A0A1I6UJF5"/>
<organism evidence="7 8">
    <name type="scientific">Halostagnicola kamekurae</name>
    <dbReference type="NCBI Taxonomy" id="619731"/>
    <lineage>
        <taxon>Archaea</taxon>
        <taxon>Methanobacteriati</taxon>
        <taxon>Methanobacteriota</taxon>
        <taxon>Stenosarchaea group</taxon>
        <taxon>Halobacteria</taxon>
        <taxon>Halobacteriales</taxon>
        <taxon>Natrialbaceae</taxon>
        <taxon>Halostagnicola</taxon>
    </lineage>
</organism>
<protein>
    <submittedName>
        <fullName evidence="7">D-3-phosphoglycerate dehydrogenase</fullName>
    </submittedName>
</protein>
<dbReference type="InterPro" id="IPR029753">
    <property type="entry name" value="D-isomer_DH_CS"/>
</dbReference>
<sequence>MTQRIGDVTVGITAGSEFDLEIERSVFEGTDATLRPVDIGSTDDLIAELADVDAVIDRLLAAPYTASVVDALEACDVIARCGIGVDGIDLERAAQRGMYVLNVPEYCQYEVSEHTMMLLLAVERTLPTYDTAMKDGVWARDVTTPSVHRLHGQTMGLVGFGTIGRLVAERADAFGMEVVAFDPHIDATEMEQAGVKAVEFDELLAVSDAVSLHTPLVEDTEGMLDAAAFERMKETAVLINVARGGLVVEDDLVAALQSGDIAGAGLDVFDEEPSSRGDSNPPFSSPLRDLERVILTPHVAWFSREANDERRRTAARDVRRVLAGKEPENAVVEPSSVRET</sequence>
<keyword evidence="3" id="KW-0520">NAD</keyword>
<dbReference type="EMBL" id="FOZS01000004">
    <property type="protein sequence ID" value="SFT01582.1"/>
    <property type="molecule type" value="Genomic_DNA"/>
</dbReference>
<evidence type="ECO:0000259" key="6">
    <source>
        <dbReference type="Pfam" id="PF02826"/>
    </source>
</evidence>
<dbReference type="PROSITE" id="PS00670">
    <property type="entry name" value="D_2_HYDROXYACID_DH_2"/>
    <property type="match status" value="1"/>
</dbReference>
<dbReference type="FunFam" id="3.40.50.720:FF:000203">
    <property type="entry name" value="D-3-phosphoglycerate dehydrogenase (SerA)"/>
    <property type="match status" value="1"/>
</dbReference>
<evidence type="ECO:0000256" key="2">
    <source>
        <dbReference type="ARBA" id="ARBA00023002"/>
    </source>
</evidence>
<dbReference type="PROSITE" id="PS00671">
    <property type="entry name" value="D_2_HYDROXYACID_DH_3"/>
    <property type="match status" value="1"/>
</dbReference>
<accession>A0A1I6UJF5</accession>
<gene>
    <name evidence="7" type="ORF">SAMN04488556_3928</name>
</gene>
<dbReference type="Gene3D" id="3.40.50.720">
    <property type="entry name" value="NAD(P)-binding Rossmann-like Domain"/>
    <property type="match status" value="2"/>
</dbReference>
<dbReference type="OrthoDB" id="34275at2157"/>
<evidence type="ECO:0000313" key="8">
    <source>
        <dbReference type="Proteomes" id="UP000199199"/>
    </source>
</evidence>
<dbReference type="GO" id="GO:0051287">
    <property type="term" value="F:NAD binding"/>
    <property type="evidence" value="ECO:0007669"/>
    <property type="project" value="InterPro"/>
</dbReference>
<dbReference type="GO" id="GO:0016616">
    <property type="term" value="F:oxidoreductase activity, acting on the CH-OH group of donors, NAD or NADP as acceptor"/>
    <property type="evidence" value="ECO:0007669"/>
    <property type="project" value="InterPro"/>
</dbReference>
<feature type="domain" description="D-isomer specific 2-hydroxyacid dehydrogenase NAD-binding" evidence="6">
    <location>
        <begin position="116"/>
        <end position="300"/>
    </location>
</feature>
<dbReference type="InterPro" id="IPR006139">
    <property type="entry name" value="D-isomer_2_OHA_DH_cat_dom"/>
</dbReference>
<dbReference type="PANTHER" id="PTHR42789:SF1">
    <property type="entry name" value="D-ISOMER SPECIFIC 2-HYDROXYACID DEHYDROGENASE FAMILY PROTEIN (AFU_ORTHOLOGUE AFUA_6G10090)"/>
    <property type="match status" value="1"/>
</dbReference>
<reference evidence="8" key="1">
    <citation type="submission" date="2016-10" db="EMBL/GenBank/DDBJ databases">
        <authorList>
            <person name="Varghese N."/>
            <person name="Submissions S."/>
        </authorList>
    </citation>
    <scope>NUCLEOTIDE SEQUENCE [LARGE SCALE GENOMIC DNA]</scope>
    <source>
        <strain evidence="8">DSM 22427</strain>
    </source>
</reference>
<evidence type="ECO:0000256" key="4">
    <source>
        <dbReference type="RuleBase" id="RU003719"/>
    </source>
</evidence>
<name>A0A1I6UJF5_9EURY</name>
<dbReference type="Proteomes" id="UP000199199">
    <property type="component" value="Unassembled WGS sequence"/>
</dbReference>
<dbReference type="Pfam" id="PF00389">
    <property type="entry name" value="2-Hacid_dh"/>
    <property type="match status" value="1"/>
</dbReference>
<comment type="similarity">
    <text evidence="1 4">Belongs to the D-isomer specific 2-hydroxyacid dehydrogenase family.</text>
</comment>
<keyword evidence="2 4" id="KW-0560">Oxidoreductase</keyword>